<feature type="transmembrane region" description="Helical" evidence="7">
    <location>
        <begin position="370"/>
        <end position="392"/>
    </location>
</feature>
<evidence type="ECO:0000256" key="1">
    <source>
        <dbReference type="ARBA" id="ARBA00022679"/>
    </source>
</evidence>
<keyword evidence="3 9" id="KW-0418">Kinase</keyword>
<feature type="compositionally biased region" description="Basic and acidic residues" evidence="6">
    <location>
        <begin position="423"/>
        <end position="433"/>
    </location>
</feature>
<evidence type="ECO:0000256" key="6">
    <source>
        <dbReference type="SAM" id="MobiDB-lite"/>
    </source>
</evidence>
<dbReference type="InterPro" id="IPR008266">
    <property type="entry name" value="Tyr_kinase_AS"/>
</dbReference>
<dbReference type="PANTHER" id="PTHR43289">
    <property type="entry name" value="MITOGEN-ACTIVATED PROTEIN KINASE KINASE KINASE 20-RELATED"/>
    <property type="match status" value="1"/>
</dbReference>
<keyword evidence="2 5" id="KW-0547">Nucleotide-binding</keyword>
<accession>A0A0C2D629</accession>
<proteinExistence type="predicted"/>
<dbReference type="InterPro" id="IPR017441">
    <property type="entry name" value="Protein_kinase_ATP_BS"/>
</dbReference>
<gene>
    <name evidence="9" type="ORF">DB30_03717</name>
</gene>
<protein>
    <submittedName>
        <fullName evidence="9">Serine/threonine protein kinase</fullName>
    </submittedName>
</protein>
<dbReference type="PROSITE" id="PS00109">
    <property type="entry name" value="PROTEIN_KINASE_TYR"/>
    <property type="match status" value="1"/>
</dbReference>
<keyword evidence="7" id="KW-0472">Membrane</keyword>
<dbReference type="AlphaFoldDB" id="A0A0C2D629"/>
<dbReference type="EMBL" id="JMCC02000029">
    <property type="protein sequence ID" value="KIG17120.1"/>
    <property type="molecule type" value="Genomic_DNA"/>
</dbReference>
<dbReference type="RefSeq" id="WP_146658638.1">
    <property type="nucleotide sequence ID" value="NZ_JMCC02000029.1"/>
</dbReference>
<dbReference type="Proteomes" id="UP000031599">
    <property type="component" value="Unassembled WGS sequence"/>
</dbReference>
<dbReference type="Pfam" id="PF00069">
    <property type="entry name" value="Pkinase"/>
    <property type="match status" value="1"/>
</dbReference>
<keyword evidence="4 5" id="KW-0067">ATP-binding</keyword>
<evidence type="ECO:0000256" key="2">
    <source>
        <dbReference type="ARBA" id="ARBA00022741"/>
    </source>
</evidence>
<sequence length="583" mass="63243">MRKLGQYTLTTRLGRGGMGSVWKARQRSIAGVSGDVAVKLIHPEQADEPHTRQSFLEEARMCMLLRSSNIVSVFDVAESRSGVFYIVMEWVDGLNLAQLCKKMWEKGETFSDAAIAFIVAEVLKGLMHAHELNEDGTKFSVIHRDVSPHNIIISTRGEIKLLDFGVARISSEETTSPLCAKGKIRYMPPEQLRGKTRHPTVDLFPVGAILHELLDRRKFRVDAIDHVQLYGYALAGMVPPLSEDAVAPSELANLRDRLLSYESHSRPQSAREVFHELIQWPGYRNATFEIEDAVRRHASRTTRGSDTSATYVVNDANPPPEHSDDAPTDRGGGPPAVESHAGPASRGESADPSAKTVPERTSEAQRQHRLVPALLAGLILVGFGLLGVGLWFGPGAWAALRVVNAEYPQQEAAVSEHPAVQPEVRDVDTDAHQEPGATASDEPATMLAVASAPAHVGQPAARHDPGPDQAASASDQRQPTKPKSSKRQPSPPRNVQPEPGPPLVAEVTIRLGAGINWAEVEIGSQTFKLDRFGAGKSVTKSLAVGSHRAKYRTEVGADWTLSGQIKISGDDVDIQLGEAGLVY</sequence>
<dbReference type="PROSITE" id="PS00107">
    <property type="entry name" value="PROTEIN_KINASE_ATP"/>
    <property type="match status" value="1"/>
</dbReference>
<organism evidence="9 10">
    <name type="scientific">Enhygromyxa salina</name>
    <dbReference type="NCBI Taxonomy" id="215803"/>
    <lineage>
        <taxon>Bacteria</taxon>
        <taxon>Pseudomonadati</taxon>
        <taxon>Myxococcota</taxon>
        <taxon>Polyangia</taxon>
        <taxon>Nannocystales</taxon>
        <taxon>Nannocystaceae</taxon>
        <taxon>Enhygromyxa</taxon>
    </lineage>
</organism>
<dbReference type="Gene3D" id="1.10.510.10">
    <property type="entry name" value="Transferase(Phosphotransferase) domain 1"/>
    <property type="match status" value="1"/>
</dbReference>
<dbReference type="GO" id="GO:0004674">
    <property type="term" value="F:protein serine/threonine kinase activity"/>
    <property type="evidence" value="ECO:0007669"/>
    <property type="project" value="UniProtKB-KW"/>
</dbReference>
<dbReference type="Gene3D" id="3.30.200.20">
    <property type="entry name" value="Phosphorylase Kinase, domain 1"/>
    <property type="match status" value="1"/>
</dbReference>
<name>A0A0C2D629_9BACT</name>
<feature type="compositionally biased region" description="Pro residues" evidence="6">
    <location>
        <begin position="489"/>
        <end position="502"/>
    </location>
</feature>
<evidence type="ECO:0000256" key="7">
    <source>
        <dbReference type="SAM" id="Phobius"/>
    </source>
</evidence>
<reference evidence="9 10" key="1">
    <citation type="submission" date="2014-12" db="EMBL/GenBank/DDBJ databases">
        <title>Genome assembly of Enhygromyxa salina DSM 15201.</title>
        <authorList>
            <person name="Sharma G."/>
            <person name="Subramanian S."/>
        </authorList>
    </citation>
    <scope>NUCLEOTIDE SEQUENCE [LARGE SCALE GENOMIC DNA]</scope>
    <source>
        <strain evidence="9 10">DSM 15201</strain>
    </source>
</reference>
<feature type="binding site" evidence="5">
    <location>
        <position position="39"/>
    </location>
    <ligand>
        <name>ATP</name>
        <dbReference type="ChEBI" id="CHEBI:30616"/>
    </ligand>
</feature>
<dbReference type="InterPro" id="IPR011009">
    <property type="entry name" value="Kinase-like_dom_sf"/>
</dbReference>
<keyword evidence="1" id="KW-0808">Transferase</keyword>
<dbReference type="PANTHER" id="PTHR43289:SF6">
    <property type="entry name" value="SERINE_THREONINE-PROTEIN KINASE NEKL-3"/>
    <property type="match status" value="1"/>
</dbReference>
<feature type="region of interest" description="Disordered" evidence="6">
    <location>
        <begin position="297"/>
        <end position="366"/>
    </location>
</feature>
<feature type="region of interest" description="Disordered" evidence="6">
    <location>
        <begin position="412"/>
        <end position="502"/>
    </location>
</feature>
<keyword evidence="7" id="KW-0812">Transmembrane</keyword>
<dbReference type="InterPro" id="IPR000719">
    <property type="entry name" value="Prot_kinase_dom"/>
</dbReference>
<dbReference type="SUPFAM" id="SSF56112">
    <property type="entry name" value="Protein kinase-like (PK-like)"/>
    <property type="match status" value="1"/>
</dbReference>
<evidence type="ECO:0000256" key="5">
    <source>
        <dbReference type="PROSITE-ProRule" id="PRU10141"/>
    </source>
</evidence>
<dbReference type="PROSITE" id="PS50011">
    <property type="entry name" value="PROTEIN_KINASE_DOM"/>
    <property type="match status" value="1"/>
</dbReference>
<dbReference type="CDD" id="cd14014">
    <property type="entry name" value="STKc_PknB_like"/>
    <property type="match status" value="1"/>
</dbReference>
<feature type="compositionally biased region" description="Polar residues" evidence="6">
    <location>
        <begin position="301"/>
        <end position="311"/>
    </location>
</feature>
<evidence type="ECO:0000313" key="9">
    <source>
        <dbReference type="EMBL" id="KIG17120.1"/>
    </source>
</evidence>
<evidence type="ECO:0000313" key="10">
    <source>
        <dbReference type="Proteomes" id="UP000031599"/>
    </source>
</evidence>
<evidence type="ECO:0000259" key="8">
    <source>
        <dbReference type="PROSITE" id="PS50011"/>
    </source>
</evidence>
<keyword evidence="7" id="KW-1133">Transmembrane helix</keyword>
<dbReference type="GO" id="GO:0005524">
    <property type="term" value="F:ATP binding"/>
    <property type="evidence" value="ECO:0007669"/>
    <property type="project" value="UniProtKB-UniRule"/>
</dbReference>
<comment type="caution">
    <text evidence="9">The sequence shown here is derived from an EMBL/GenBank/DDBJ whole genome shotgun (WGS) entry which is preliminary data.</text>
</comment>
<feature type="compositionally biased region" description="Basic and acidic residues" evidence="6">
    <location>
        <begin position="357"/>
        <end position="366"/>
    </location>
</feature>
<keyword evidence="9" id="KW-0723">Serine/threonine-protein kinase</keyword>
<feature type="domain" description="Protein kinase" evidence="8">
    <location>
        <begin position="7"/>
        <end position="278"/>
    </location>
</feature>
<evidence type="ECO:0000256" key="4">
    <source>
        <dbReference type="ARBA" id="ARBA00022840"/>
    </source>
</evidence>
<evidence type="ECO:0000256" key="3">
    <source>
        <dbReference type="ARBA" id="ARBA00022777"/>
    </source>
</evidence>